<proteinExistence type="inferred from homology"/>
<evidence type="ECO:0000256" key="9">
    <source>
        <dbReference type="SAM" id="Coils"/>
    </source>
</evidence>
<keyword evidence="9" id="KW-0175">Coiled coil</keyword>
<comment type="similarity">
    <text evidence="2 8">Belongs to the CorA metal ion transporter (MIT) (TC 1.A.35) family.</text>
</comment>
<dbReference type="InterPro" id="IPR045863">
    <property type="entry name" value="CorA_TM1_TM2"/>
</dbReference>
<evidence type="ECO:0000256" key="3">
    <source>
        <dbReference type="ARBA" id="ARBA00022448"/>
    </source>
</evidence>
<name>A0ABT2EAV1_9GAMM</name>
<feature type="coiled-coil region" evidence="9">
    <location>
        <begin position="158"/>
        <end position="197"/>
    </location>
</feature>
<dbReference type="RefSeq" id="WP_259035222.1">
    <property type="nucleotide sequence ID" value="NZ_JAJISC010000002.1"/>
</dbReference>
<evidence type="ECO:0000313" key="10">
    <source>
        <dbReference type="EMBL" id="MCS2608714.1"/>
    </source>
</evidence>
<keyword evidence="7 8" id="KW-0472">Membrane</keyword>
<dbReference type="EMBL" id="JAJISC010000002">
    <property type="protein sequence ID" value="MCS2608714.1"/>
    <property type="molecule type" value="Genomic_DNA"/>
</dbReference>
<dbReference type="PANTHER" id="PTHR46494:SF1">
    <property type="entry name" value="CORA FAMILY METAL ION TRANSPORTER (EUROFUNG)"/>
    <property type="match status" value="1"/>
</dbReference>
<keyword evidence="5 8" id="KW-0812">Transmembrane</keyword>
<evidence type="ECO:0000256" key="6">
    <source>
        <dbReference type="ARBA" id="ARBA00022989"/>
    </source>
</evidence>
<evidence type="ECO:0000256" key="7">
    <source>
        <dbReference type="ARBA" id="ARBA00023136"/>
    </source>
</evidence>
<dbReference type="InterPro" id="IPR045861">
    <property type="entry name" value="CorA_cytoplasmic_dom"/>
</dbReference>
<dbReference type="SUPFAM" id="SSF143865">
    <property type="entry name" value="CorA soluble domain-like"/>
    <property type="match status" value="1"/>
</dbReference>
<comment type="function">
    <text evidence="8">Mediates influx of magnesium ions.</text>
</comment>
<evidence type="ECO:0000256" key="4">
    <source>
        <dbReference type="ARBA" id="ARBA00022475"/>
    </source>
</evidence>
<evidence type="ECO:0000256" key="1">
    <source>
        <dbReference type="ARBA" id="ARBA00004651"/>
    </source>
</evidence>
<reference evidence="10" key="1">
    <citation type="submission" date="2021-11" db="EMBL/GenBank/DDBJ databases">
        <title>Halomonas sp., isolated from a coastal aquaculture zone in Dongshan Bay.</title>
        <authorList>
            <person name="Lin W."/>
        </authorList>
    </citation>
    <scope>NUCLEOTIDE SEQUENCE</scope>
    <source>
        <strain evidence="10">Yzlin-01</strain>
    </source>
</reference>
<evidence type="ECO:0000313" key="11">
    <source>
        <dbReference type="Proteomes" id="UP001165542"/>
    </source>
</evidence>
<dbReference type="Pfam" id="PF01544">
    <property type="entry name" value="CorA"/>
    <property type="match status" value="1"/>
</dbReference>
<organism evidence="10 11">
    <name type="scientific">Halomonas dongshanensis</name>
    <dbReference type="NCBI Taxonomy" id="2890835"/>
    <lineage>
        <taxon>Bacteria</taxon>
        <taxon>Pseudomonadati</taxon>
        <taxon>Pseudomonadota</taxon>
        <taxon>Gammaproteobacteria</taxon>
        <taxon>Oceanospirillales</taxon>
        <taxon>Halomonadaceae</taxon>
        <taxon>Halomonas</taxon>
    </lineage>
</organism>
<keyword evidence="8" id="KW-0406">Ion transport</keyword>
<keyword evidence="4 8" id="KW-1003">Cell membrane</keyword>
<dbReference type="NCBIfam" id="TIGR00383">
    <property type="entry name" value="corA"/>
    <property type="match status" value="1"/>
</dbReference>
<dbReference type="PANTHER" id="PTHR46494">
    <property type="entry name" value="CORA FAMILY METAL ION TRANSPORTER (EUROFUNG)"/>
    <property type="match status" value="1"/>
</dbReference>
<keyword evidence="8" id="KW-0460">Magnesium</keyword>
<keyword evidence="3 8" id="KW-0813">Transport</keyword>
<dbReference type="SUPFAM" id="SSF144083">
    <property type="entry name" value="Magnesium transport protein CorA, transmembrane region"/>
    <property type="match status" value="1"/>
</dbReference>
<gene>
    <name evidence="8 10" type="primary">corA</name>
    <name evidence="10" type="ORF">LLY24_05170</name>
</gene>
<dbReference type="CDD" id="cd12822">
    <property type="entry name" value="TmCorA-like"/>
    <property type="match status" value="1"/>
</dbReference>
<dbReference type="InterPro" id="IPR004488">
    <property type="entry name" value="Mg/Co-transport_prot_CorA"/>
</dbReference>
<evidence type="ECO:0000256" key="8">
    <source>
        <dbReference type="RuleBase" id="RU362010"/>
    </source>
</evidence>
<accession>A0ABT2EAV1</accession>
<comment type="caution">
    <text evidence="10">The sequence shown here is derived from an EMBL/GenBank/DDBJ whole genome shotgun (WGS) entry which is preliminary data.</text>
</comment>
<comment type="subcellular location">
    <subcellularLocation>
        <location evidence="1">Cell membrane</location>
        <topology evidence="1">Multi-pass membrane protein</topology>
    </subcellularLocation>
    <subcellularLocation>
        <location evidence="8">Membrane</location>
        <topology evidence="8">Multi-pass membrane protein</topology>
    </subcellularLocation>
</comment>
<evidence type="ECO:0000256" key="2">
    <source>
        <dbReference type="ARBA" id="ARBA00009765"/>
    </source>
</evidence>
<feature type="transmembrane region" description="Helical" evidence="8">
    <location>
        <begin position="269"/>
        <end position="289"/>
    </location>
</feature>
<dbReference type="Gene3D" id="3.30.460.20">
    <property type="entry name" value="CorA soluble domain-like"/>
    <property type="match status" value="1"/>
</dbReference>
<keyword evidence="6 8" id="KW-1133">Transmembrane helix</keyword>
<dbReference type="InterPro" id="IPR002523">
    <property type="entry name" value="MgTranspt_CorA/ZnTranspt_ZntB"/>
</dbReference>
<protein>
    <recommendedName>
        <fullName evidence="8">Magnesium transport protein CorA</fullName>
    </recommendedName>
</protein>
<dbReference type="Proteomes" id="UP001165542">
    <property type="component" value="Unassembled WGS sequence"/>
</dbReference>
<evidence type="ECO:0000256" key="5">
    <source>
        <dbReference type="ARBA" id="ARBA00022692"/>
    </source>
</evidence>
<dbReference type="Gene3D" id="1.20.58.340">
    <property type="entry name" value="Magnesium transport protein CorA, transmembrane region"/>
    <property type="match status" value="2"/>
</dbReference>
<keyword evidence="11" id="KW-1185">Reference proteome</keyword>
<sequence length="327" mass="38248">MIRVLMTTPEGDTREGDLALFETWLAEREGSGADAHVWIDMQGEGEENERRILERLGCHPLAIQDAHKERHPPKIEEFDNHTLIIYRGIASFDAELNFVPQQVSFFVGETFLVTLHGGLAMSIDRLFKEQGGELLRQSPERVALRTMYLSAGYYLDSLLEFENALSDLEDELQDNGNDQLMRQITQYRSRLVKMRRVFNYHKNITQELVAYDYEHLPRQNDETLHAINDVSERFERLYTLTQMYYDICGDLVDGYISITSHQLNNTMRMLTVITAIFVPLTFIAGLYGMNFTYMPELNYRYGYFVVMGVMGVITVWLVWLFKRMRWF</sequence>
<feature type="transmembrane region" description="Helical" evidence="8">
    <location>
        <begin position="301"/>
        <end position="321"/>
    </location>
</feature>